<evidence type="ECO:0000313" key="3">
    <source>
        <dbReference type="Proteomes" id="UP000001194"/>
    </source>
</evidence>
<dbReference type="InParanoid" id="B0CZ59"/>
<organism evidence="3">
    <name type="scientific">Laccaria bicolor (strain S238N-H82 / ATCC MYA-4686)</name>
    <name type="common">Bicoloured deceiver</name>
    <name type="synonym">Laccaria laccata var. bicolor</name>
    <dbReference type="NCBI Taxonomy" id="486041"/>
    <lineage>
        <taxon>Eukaryota</taxon>
        <taxon>Fungi</taxon>
        <taxon>Dikarya</taxon>
        <taxon>Basidiomycota</taxon>
        <taxon>Agaricomycotina</taxon>
        <taxon>Agaricomycetes</taxon>
        <taxon>Agaricomycetidae</taxon>
        <taxon>Agaricales</taxon>
        <taxon>Agaricineae</taxon>
        <taxon>Hydnangiaceae</taxon>
        <taxon>Laccaria</taxon>
    </lineage>
</organism>
<proteinExistence type="predicted"/>
<dbReference type="AlphaFoldDB" id="B0CZ59"/>
<feature type="region of interest" description="Disordered" evidence="1">
    <location>
        <begin position="70"/>
        <end position="93"/>
    </location>
</feature>
<accession>B0CZ59</accession>
<dbReference type="Proteomes" id="UP000001194">
    <property type="component" value="Unassembled WGS sequence"/>
</dbReference>
<gene>
    <name evidence="2" type="ORF">LACBIDRAFT_311065</name>
</gene>
<evidence type="ECO:0000313" key="2">
    <source>
        <dbReference type="EMBL" id="EDR12565.1"/>
    </source>
</evidence>
<keyword evidence="3" id="KW-1185">Reference proteome</keyword>
<dbReference type="RefSeq" id="XP_001876829.1">
    <property type="nucleotide sequence ID" value="XM_001876794.1"/>
</dbReference>
<protein>
    <submittedName>
        <fullName evidence="2">Predicted protein</fullName>
    </submittedName>
</protein>
<feature type="compositionally biased region" description="Polar residues" evidence="1">
    <location>
        <begin position="14"/>
        <end position="31"/>
    </location>
</feature>
<sequence length="115" mass="12536">MALKPASAPPVEAQPTSSGCPHTLSAKQQQLKVDKRQKQAVSKDKAYVQALHGHQAQEAIMGYQSIPVQSPVEADVESEDEDDHPVVHRQGSSRPPYVMVKLSVWKSGLVTGKRL</sequence>
<reference evidence="2 3" key="1">
    <citation type="journal article" date="2008" name="Nature">
        <title>The genome of Laccaria bicolor provides insights into mycorrhizal symbiosis.</title>
        <authorList>
            <person name="Martin F."/>
            <person name="Aerts A."/>
            <person name="Ahren D."/>
            <person name="Brun A."/>
            <person name="Danchin E.G.J."/>
            <person name="Duchaussoy F."/>
            <person name="Gibon J."/>
            <person name="Kohler A."/>
            <person name="Lindquist E."/>
            <person name="Pereda V."/>
            <person name="Salamov A."/>
            <person name="Shapiro H.J."/>
            <person name="Wuyts J."/>
            <person name="Blaudez D."/>
            <person name="Buee M."/>
            <person name="Brokstein P."/>
            <person name="Canbaeck B."/>
            <person name="Cohen D."/>
            <person name="Courty P.E."/>
            <person name="Coutinho P.M."/>
            <person name="Delaruelle C."/>
            <person name="Detter J.C."/>
            <person name="Deveau A."/>
            <person name="DiFazio S."/>
            <person name="Duplessis S."/>
            <person name="Fraissinet-Tachet L."/>
            <person name="Lucic E."/>
            <person name="Frey-Klett P."/>
            <person name="Fourrey C."/>
            <person name="Feussner I."/>
            <person name="Gay G."/>
            <person name="Grimwood J."/>
            <person name="Hoegger P.J."/>
            <person name="Jain P."/>
            <person name="Kilaru S."/>
            <person name="Labbe J."/>
            <person name="Lin Y.C."/>
            <person name="Legue V."/>
            <person name="Le Tacon F."/>
            <person name="Marmeisse R."/>
            <person name="Melayah D."/>
            <person name="Montanini B."/>
            <person name="Muratet M."/>
            <person name="Nehls U."/>
            <person name="Niculita-Hirzel H."/>
            <person name="Oudot-Le Secq M.P."/>
            <person name="Peter M."/>
            <person name="Quesneville H."/>
            <person name="Rajashekar B."/>
            <person name="Reich M."/>
            <person name="Rouhier N."/>
            <person name="Schmutz J."/>
            <person name="Yin T."/>
            <person name="Chalot M."/>
            <person name="Henrissat B."/>
            <person name="Kuees U."/>
            <person name="Lucas S."/>
            <person name="Van de Peer Y."/>
            <person name="Podila G.K."/>
            <person name="Polle A."/>
            <person name="Pukkila P.J."/>
            <person name="Richardson P.M."/>
            <person name="Rouze P."/>
            <person name="Sanders I.R."/>
            <person name="Stajich J.E."/>
            <person name="Tunlid A."/>
            <person name="Tuskan G."/>
            <person name="Grigoriev I.V."/>
        </authorList>
    </citation>
    <scope>NUCLEOTIDE SEQUENCE [LARGE SCALE GENOMIC DNA]</scope>
    <source>
        <strain evidence="3">S238N-H82 / ATCC MYA-4686</strain>
    </source>
</reference>
<evidence type="ECO:0000256" key="1">
    <source>
        <dbReference type="SAM" id="MobiDB-lite"/>
    </source>
</evidence>
<dbReference type="HOGENOM" id="CLU_2109442_0_0_1"/>
<dbReference type="KEGG" id="lbc:LACBIDRAFT_311065"/>
<dbReference type="GeneID" id="6072579"/>
<feature type="region of interest" description="Disordered" evidence="1">
    <location>
        <begin position="1"/>
        <end position="38"/>
    </location>
</feature>
<dbReference type="EMBL" id="DS547094">
    <property type="protein sequence ID" value="EDR12565.1"/>
    <property type="molecule type" value="Genomic_DNA"/>
</dbReference>
<name>B0CZ59_LACBS</name>
<feature type="compositionally biased region" description="Acidic residues" evidence="1">
    <location>
        <begin position="74"/>
        <end position="83"/>
    </location>
</feature>